<dbReference type="KEGG" id="bic:LMTR13_29435"/>
<dbReference type="GO" id="GO:0003700">
    <property type="term" value="F:DNA-binding transcription factor activity"/>
    <property type="evidence" value="ECO:0007669"/>
    <property type="project" value="InterPro"/>
</dbReference>
<dbReference type="InterPro" id="IPR036390">
    <property type="entry name" value="WH_DNA-bd_sf"/>
</dbReference>
<reference evidence="2 3" key="1">
    <citation type="submission" date="2016-07" db="EMBL/GenBank/DDBJ databases">
        <title>Complete genome sequence of Bradyrhizobium icense LMTR 13T, a potential inoculant strain isolated from lima bean (Phaseolus lunatus) in Peru.</title>
        <authorList>
            <person name="Ormeno-Orrillo E."/>
            <person name="Duran D."/>
            <person name="Rogel M.A."/>
            <person name="Rey L."/>
            <person name="Imperial J."/>
            <person name="Ruiz-Argueso T."/>
            <person name="Martinez-Romero E."/>
        </authorList>
    </citation>
    <scope>NUCLEOTIDE SEQUENCE [LARGE SCALE GENOMIC DNA]</scope>
    <source>
        <strain evidence="2 3">LMTR 13</strain>
    </source>
</reference>
<name>A0A1B1ULH1_9BRAD</name>
<dbReference type="AlphaFoldDB" id="A0A1B1ULH1"/>
<evidence type="ECO:0000313" key="2">
    <source>
        <dbReference type="EMBL" id="ANW03652.1"/>
    </source>
</evidence>
<gene>
    <name evidence="2" type="ORF">LMTR13_29435</name>
</gene>
<dbReference type="InterPro" id="IPR036388">
    <property type="entry name" value="WH-like_DNA-bd_sf"/>
</dbReference>
<sequence>MRPWQVPGAIALAPSPQPVAWLARSMGLNRQGVQRIVNEMAEDGLVELGPIRTTAEHSSSR</sequence>
<dbReference type="Proteomes" id="UP000092839">
    <property type="component" value="Chromosome"/>
</dbReference>
<feature type="domain" description="HTH marR-type" evidence="1">
    <location>
        <begin position="9"/>
        <end position="50"/>
    </location>
</feature>
<evidence type="ECO:0000313" key="3">
    <source>
        <dbReference type="Proteomes" id="UP000092839"/>
    </source>
</evidence>
<dbReference type="Pfam" id="PF12802">
    <property type="entry name" value="MarR_2"/>
    <property type="match status" value="1"/>
</dbReference>
<dbReference type="EMBL" id="CP016428">
    <property type="protein sequence ID" value="ANW03652.1"/>
    <property type="molecule type" value="Genomic_DNA"/>
</dbReference>
<protein>
    <recommendedName>
        <fullName evidence="1">HTH marR-type domain-containing protein</fullName>
    </recommendedName>
</protein>
<dbReference type="Gene3D" id="1.10.10.10">
    <property type="entry name" value="Winged helix-like DNA-binding domain superfamily/Winged helix DNA-binding domain"/>
    <property type="match status" value="1"/>
</dbReference>
<accession>A0A1B1ULH1</accession>
<dbReference type="STRING" id="1274631.LMTR13_29435"/>
<keyword evidence="3" id="KW-1185">Reference proteome</keyword>
<proteinExistence type="predicted"/>
<dbReference type="SUPFAM" id="SSF46785">
    <property type="entry name" value="Winged helix' DNA-binding domain"/>
    <property type="match status" value="1"/>
</dbReference>
<organism evidence="2 3">
    <name type="scientific">Bradyrhizobium icense</name>
    <dbReference type="NCBI Taxonomy" id="1274631"/>
    <lineage>
        <taxon>Bacteria</taxon>
        <taxon>Pseudomonadati</taxon>
        <taxon>Pseudomonadota</taxon>
        <taxon>Alphaproteobacteria</taxon>
        <taxon>Hyphomicrobiales</taxon>
        <taxon>Nitrobacteraceae</taxon>
        <taxon>Bradyrhizobium</taxon>
    </lineage>
</organism>
<dbReference type="InterPro" id="IPR000835">
    <property type="entry name" value="HTH_MarR-typ"/>
</dbReference>
<evidence type="ECO:0000259" key="1">
    <source>
        <dbReference type="Pfam" id="PF12802"/>
    </source>
</evidence>